<gene>
    <name evidence="2" type="ORF">NV1_p30</name>
</gene>
<evidence type="ECO:0000256" key="1">
    <source>
        <dbReference type="SAM" id="Phobius"/>
    </source>
</evidence>
<dbReference type="OrthoDB" id="41110at10239"/>
<evidence type="ECO:0000313" key="2">
    <source>
        <dbReference type="EMBL" id="AUX83659.1"/>
    </source>
</evidence>
<accession>A0A2L0HPM7</accession>
<keyword evidence="3" id="KW-1185">Reference proteome</keyword>
<protein>
    <submittedName>
        <fullName evidence="2">Uncharacterized protein</fullName>
    </submittedName>
</protein>
<keyword evidence="1" id="KW-1133">Transmembrane helix</keyword>
<evidence type="ECO:0000313" key="3">
    <source>
        <dbReference type="Proteomes" id="UP000240328"/>
    </source>
</evidence>
<name>A0A2L0HPM7_9CAUD</name>
<reference evidence="2 3" key="1">
    <citation type="submission" date="2018-01" db="EMBL/GenBank/DDBJ databases">
        <title>Genome of Pseudomonas phage NV1, a LUZ24-like virus of Pseudomonas tolaasii.</title>
        <authorList>
            <person name="Storey N.H."/>
        </authorList>
    </citation>
    <scope>NUCLEOTIDE SEQUENCE [LARGE SCALE GENOMIC DNA]</scope>
</reference>
<organism evidence="2 3">
    <name type="scientific">Pseudomonas phage NV1</name>
    <dbReference type="NCBI Taxonomy" id="2079543"/>
    <lineage>
        <taxon>Viruses</taxon>
        <taxon>Duplodnaviria</taxon>
        <taxon>Heunggongvirae</taxon>
        <taxon>Uroviricota</taxon>
        <taxon>Caudoviricetes</taxon>
        <taxon>Vicosavirus</taxon>
        <taxon>Vicosavirus NV1</taxon>
    </lineage>
</organism>
<sequence length="77" mass="8605">MESNQMMFFLIYLIIGTISGTVTWRKVYETLSDYDRKHNSEKAGIPAALIGVFWPAGIPLALTIIGTNKVLDKFAKV</sequence>
<proteinExistence type="predicted"/>
<dbReference type="Proteomes" id="UP000240328">
    <property type="component" value="Segment"/>
</dbReference>
<dbReference type="EMBL" id="MG845684">
    <property type="protein sequence ID" value="AUX83659.1"/>
    <property type="molecule type" value="Genomic_DNA"/>
</dbReference>
<keyword evidence="1" id="KW-0812">Transmembrane</keyword>
<feature type="transmembrane region" description="Helical" evidence="1">
    <location>
        <begin position="6"/>
        <end position="24"/>
    </location>
</feature>
<feature type="transmembrane region" description="Helical" evidence="1">
    <location>
        <begin position="45"/>
        <end position="65"/>
    </location>
</feature>
<keyword evidence="1" id="KW-0472">Membrane</keyword>